<evidence type="ECO:0000313" key="1">
    <source>
        <dbReference type="EMBL" id="QCI60680.1"/>
    </source>
</evidence>
<dbReference type="Proteomes" id="UP000298642">
    <property type="component" value="Chromosome"/>
</dbReference>
<reference evidence="2" key="1">
    <citation type="submission" date="2018-12" db="EMBL/GenBank/DDBJ databases">
        <title>Dusodibacter welbiota gen. nov., sp. nov., isolated from human faeces and emended description of the Oscillibacter genus.</title>
        <authorList>
            <person name="Le Roy T."/>
            <person name="Van der Smissen P."/>
            <person name="Delzenne N."/>
            <person name="Muccioli G."/>
            <person name="Collet J.F."/>
            <person name="Cani P.D."/>
        </authorList>
    </citation>
    <scope>NUCLEOTIDE SEQUENCE [LARGE SCALE GENOMIC DNA]</scope>
    <source>
        <strain evidence="2">J115</strain>
    </source>
</reference>
<proteinExistence type="predicted"/>
<dbReference type="AlphaFoldDB" id="A0A4D7AXN0"/>
<evidence type="ECO:0000313" key="2">
    <source>
        <dbReference type="Proteomes" id="UP000298642"/>
    </source>
</evidence>
<dbReference type="KEGG" id="obj:EIO64_16925"/>
<dbReference type="RefSeq" id="WP_136891694.1">
    <property type="nucleotide sequence ID" value="NZ_CP034413.3"/>
</dbReference>
<name>A0A4D7AXN0_9FIRM</name>
<organism evidence="1 2">
    <name type="scientific">Dysosmobacter welbionis</name>
    <dbReference type="NCBI Taxonomy" id="2093857"/>
    <lineage>
        <taxon>Bacteria</taxon>
        <taxon>Bacillati</taxon>
        <taxon>Bacillota</taxon>
        <taxon>Clostridia</taxon>
        <taxon>Eubacteriales</taxon>
        <taxon>Oscillospiraceae</taxon>
        <taxon>Dysosmobacter</taxon>
    </lineage>
</organism>
<sequence length="87" mass="10040">MDMEMDTVAVRLKQICAIFQITMEAADQDEFDSDPERHENLDGFNPEVLNEMFSKRVRSIYFPALNAICGSLEQLHEQVQKSMEVSQ</sequence>
<gene>
    <name evidence="1" type="ORF">EIO64_16925</name>
</gene>
<keyword evidence="2" id="KW-1185">Reference proteome</keyword>
<accession>A0A4D7AXN0</accession>
<protein>
    <submittedName>
        <fullName evidence="1">Uncharacterized protein</fullName>
    </submittedName>
</protein>
<dbReference type="EMBL" id="CP034413">
    <property type="protein sequence ID" value="QCI60680.1"/>
    <property type="molecule type" value="Genomic_DNA"/>
</dbReference>